<dbReference type="InterPro" id="IPR002018">
    <property type="entry name" value="CarbesteraseB"/>
</dbReference>
<dbReference type="AlphaFoldDB" id="A0AA36CXU8"/>
<dbReference type="Gene3D" id="3.40.50.1820">
    <property type="entry name" value="alpha/beta hydrolase"/>
    <property type="match status" value="1"/>
</dbReference>
<accession>A0AA36CXU8</accession>
<sequence length="511" mass="56906">MLTSALFGTLIAIASSSLPKGLVIGPDASGRSFSARLGVRYAPQPVRFQKATMATNWRESTMDQRPQECEQMDFYKKHNMSEDCLFMNIYGPTDPEALPEKLPVLVYIHGGAYKFGTSNEFKPKDMTNLAMAGFVVVAFQYRLSALGFLALNGTSTPNLGLHDSHLALEFIHKNIGFFGGNAQNVTLIGQSAGACTAHALAISPATNHALFKRVVLMSAVVDVCFEGTFGGPSNTVPAMDTWKSGVCAPATTDAELKECLMKAPASEIIGADMYLYKNWQLVVDGYFFPRHPAQMERSSRGHDILIGVTTDEWAFFENLFTATIAGLTWDEAYFKRQLGIWAGLSEAKDMDLMVDFYLDGKKDDNSSMHWYERTVQALTDLIFHLPTVTEVSRILAADKPPAIQIYTFDVRNPIKSGNDNFHSQHGDELHYLFGNQTQVLPQFRDVVLGFAKEGKFPAETTHRHHLRGSLVIKGELPYTAYQPHFCPRAEKLKKILLRRQRIPTSVFDNLI</sequence>
<keyword evidence="3 4" id="KW-0378">Hydrolase</keyword>
<reference evidence="6" key="1">
    <citation type="submission" date="2023-06" db="EMBL/GenBank/DDBJ databases">
        <authorList>
            <person name="Delattre M."/>
        </authorList>
    </citation>
    <scope>NUCLEOTIDE SEQUENCE</scope>
    <source>
        <strain evidence="6">AF72</strain>
    </source>
</reference>
<dbReference type="EC" id="3.1.1.-" evidence="4"/>
<dbReference type="Proteomes" id="UP001177023">
    <property type="component" value="Unassembled WGS sequence"/>
</dbReference>
<evidence type="ECO:0000256" key="2">
    <source>
        <dbReference type="ARBA" id="ARBA00022487"/>
    </source>
</evidence>
<keyword evidence="4" id="KW-0732">Signal</keyword>
<evidence type="ECO:0000256" key="1">
    <source>
        <dbReference type="ARBA" id="ARBA00005964"/>
    </source>
</evidence>
<proteinExistence type="inferred from homology"/>
<dbReference type="InterPro" id="IPR029058">
    <property type="entry name" value="AB_hydrolase_fold"/>
</dbReference>
<feature type="non-terminal residue" evidence="6">
    <location>
        <position position="1"/>
    </location>
</feature>
<protein>
    <recommendedName>
        <fullName evidence="4">Carboxylic ester hydrolase</fullName>
        <ecNumber evidence="4">3.1.1.-</ecNumber>
    </recommendedName>
</protein>
<gene>
    <name evidence="6" type="ORF">MSPICULIGERA_LOCUS15659</name>
</gene>
<evidence type="ECO:0000313" key="7">
    <source>
        <dbReference type="Proteomes" id="UP001177023"/>
    </source>
</evidence>
<evidence type="ECO:0000313" key="6">
    <source>
        <dbReference type="EMBL" id="CAJ0577386.1"/>
    </source>
</evidence>
<dbReference type="PROSITE" id="PS00122">
    <property type="entry name" value="CARBOXYLESTERASE_B_1"/>
    <property type="match status" value="1"/>
</dbReference>
<dbReference type="EMBL" id="CATQJA010002650">
    <property type="protein sequence ID" value="CAJ0577386.1"/>
    <property type="molecule type" value="Genomic_DNA"/>
</dbReference>
<evidence type="ECO:0000256" key="3">
    <source>
        <dbReference type="ARBA" id="ARBA00022801"/>
    </source>
</evidence>
<dbReference type="SUPFAM" id="SSF53474">
    <property type="entry name" value="alpha/beta-Hydrolases"/>
    <property type="match status" value="1"/>
</dbReference>
<dbReference type="GO" id="GO:0052689">
    <property type="term" value="F:carboxylic ester hydrolase activity"/>
    <property type="evidence" value="ECO:0007669"/>
    <property type="project" value="UniProtKB-KW"/>
</dbReference>
<evidence type="ECO:0000259" key="5">
    <source>
        <dbReference type="Pfam" id="PF00135"/>
    </source>
</evidence>
<keyword evidence="2" id="KW-0719">Serine esterase</keyword>
<dbReference type="PANTHER" id="PTHR11559">
    <property type="entry name" value="CARBOXYLESTERASE"/>
    <property type="match status" value="1"/>
</dbReference>
<dbReference type="Pfam" id="PF00135">
    <property type="entry name" value="COesterase"/>
    <property type="match status" value="1"/>
</dbReference>
<name>A0AA36CXU8_9BILA</name>
<feature type="chain" id="PRO_5041483342" description="Carboxylic ester hydrolase" evidence="4">
    <location>
        <begin position="17"/>
        <end position="511"/>
    </location>
</feature>
<feature type="signal peptide" evidence="4">
    <location>
        <begin position="1"/>
        <end position="16"/>
    </location>
</feature>
<dbReference type="InterPro" id="IPR019826">
    <property type="entry name" value="Carboxylesterase_B_AS"/>
</dbReference>
<comment type="caution">
    <text evidence="6">The sequence shown here is derived from an EMBL/GenBank/DDBJ whole genome shotgun (WGS) entry which is preliminary data.</text>
</comment>
<organism evidence="6 7">
    <name type="scientific">Mesorhabditis spiculigera</name>
    <dbReference type="NCBI Taxonomy" id="96644"/>
    <lineage>
        <taxon>Eukaryota</taxon>
        <taxon>Metazoa</taxon>
        <taxon>Ecdysozoa</taxon>
        <taxon>Nematoda</taxon>
        <taxon>Chromadorea</taxon>
        <taxon>Rhabditida</taxon>
        <taxon>Rhabditina</taxon>
        <taxon>Rhabditomorpha</taxon>
        <taxon>Rhabditoidea</taxon>
        <taxon>Rhabditidae</taxon>
        <taxon>Mesorhabditinae</taxon>
        <taxon>Mesorhabditis</taxon>
    </lineage>
</organism>
<keyword evidence="7" id="KW-1185">Reference proteome</keyword>
<dbReference type="InterPro" id="IPR050309">
    <property type="entry name" value="Type-B_Carboxylest/Lipase"/>
</dbReference>
<comment type="similarity">
    <text evidence="1 4">Belongs to the type-B carboxylesterase/lipase family.</text>
</comment>
<evidence type="ECO:0000256" key="4">
    <source>
        <dbReference type="RuleBase" id="RU361235"/>
    </source>
</evidence>
<feature type="domain" description="Carboxylesterase type B" evidence="5">
    <location>
        <begin position="24"/>
        <end position="436"/>
    </location>
</feature>